<feature type="signal peptide" evidence="4">
    <location>
        <begin position="1"/>
        <end position="15"/>
    </location>
</feature>
<protein>
    <submittedName>
        <fullName evidence="6">Pectinesterase</fullName>
        <ecNumber evidence="6">3.1.1.11</ecNumber>
    </submittedName>
</protein>
<dbReference type="SUPFAM" id="SSF51126">
    <property type="entry name" value="Pectin lyase-like"/>
    <property type="match status" value="1"/>
</dbReference>
<dbReference type="Pfam" id="PF01095">
    <property type="entry name" value="Pectinesterase"/>
    <property type="match status" value="1"/>
</dbReference>
<dbReference type="STRING" id="234267.Acid_7771"/>
<sequence precursor="true">MRALLLLTAIASAFAQPKAVTVAGDSSGDFTTVGAAIESGAKVIRIKPGTYRELLNITQKGIQLRGAGTGPQDVVLTYDNSAGTAGGTTKSASITVSGDDFYAENLTMENSFSRTRPLKQEGSQAVALKITGDRAVFRRVRFLGYQDTLYANSRRCESEKGPCEPARQYFSECYIEGNVDFIFGDALAFFDRCEIHALAHSVIMLTAQSRHYAEEKSGYVFDHCRITAEKGADRVYLGRPWRAYSTVVFLNTEMPAQLDPEGWHEWEHDGKPSLPTSFYAEYRSQGPGAHPESRKQLTAAEAAGFALKTFLAGDDHWDPTQVH</sequence>
<dbReference type="KEGG" id="sus:Acid_7771"/>
<dbReference type="AlphaFoldDB" id="Q01NV1"/>
<feature type="chain" id="PRO_5012158310" evidence="4">
    <location>
        <begin position="16"/>
        <end position="323"/>
    </location>
</feature>
<feature type="domain" description="Pectinesterase catalytic" evidence="5">
    <location>
        <begin position="20"/>
        <end position="313"/>
    </location>
</feature>
<dbReference type="GO" id="GO:0030599">
    <property type="term" value="F:pectinesterase activity"/>
    <property type="evidence" value="ECO:0007669"/>
    <property type="project" value="UniProtKB-EC"/>
</dbReference>
<keyword evidence="2 6" id="KW-0378">Hydrolase</keyword>
<dbReference type="PANTHER" id="PTHR31321">
    <property type="entry name" value="ACYL-COA THIOESTER HYDROLASE YBHC-RELATED"/>
    <property type="match status" value="1"/>
</dbReference>
<dbReference type="InterPro" id="IPR000070">
    <property type="entry name" value="Pectinesterase_cat"/>
</dbReference>
<name>Q01NV1_SOLUE</name>
<gene>
    <name evidence="6" type="ordered locus">Acid_7771</name>
</gene>
<evidence type="ECO:0000256" key="1">
    <source>
        <dbReference type="ARBA" id="ARBA00008891"/>
    </source>
</evidence>
<reference evidence="6" key="1">
    <citation type="submission" date="2006-10" db="EMBL/GenBank/DDBJ databases">
        <title>Complete sequence of Solibacter usitatus Ellin6076.</title>
        <authorList>
            <consortium name="US DOE Joint Genome Institute"/>
            <person name="Copeland A."/>
            <person name="Lucas S."/>
            <person name="Lapidus A."/>
            <person name="Barry K."/>
            <person name="Detter J.C."/>
            <person name="Glavina del Rio T."/>
            <person name="Hammon N."/>
            <person name="Israni S."/>
            <person name="Dalin E."/>
            <person name="Tice H."/>
            <person name="Pitluck S."/>
            <person name="Thompson L.S."/>
            <person name="Brettin T."/>
            <person name="Bruce D."/>
            <person name="Han C."/>
            <person name="Tapia R."/>
            <person name="Gilna P."/>
            <person name="Schmutz J."/>
            <person name="Larimer F."/>
            <person name="Land M."/>
            <person name="Hauser L."/>
            <person name="Kyrpides N."/>
            <person name="Mikhailova N."/>
            <person name="Janssen P.H."/>
            <person name="Kuske C.R."/>
            <person name="Richardson P."/>
        </authorList>
    </citation>
    <scope>NUCLEOTIDE SEQUENCE</scope>
    <source>
        <strain evidence="6">Ellin6076</strain>
    </source>
</reference>
<organism evidence="6">
    <name type="scientific">Solibacter usitatus (strain Ellin6076)</name>
    <dbReference type="NCBI Taxonomy" id="234267"/>
    <lineage>
        <taxon>Bacteria</taxon>
        <taxon>Pseudomonadati</taxon>
        <taxon>Acidobacteriota</taxon>
        <taxon>Terriglobia</taxon>
        <taxon>Bryobacterales</taxon>
        <taxon>Solibacteraceae</taxon>
        <taxon>Candidatus Solibacter</taxon>
    </lineage>
</organism>
<dbReference type="HOGENOM" id="CLU_012243_3_3_0"/>
<evidence type="ECO:0000256" key="4">
    <source>
        <dbReference type="SAM" id="SignalP"/>
    </source>
</evidence>
<dbReference type="InterPro" id="IPR012334">
    <property type="entry name" value="Pectin_lyas_fold"/>
</dbReference>
<dbReference type="EMBL" id="CP000473">
    <property type="protein sequence ID" value="ABJ88669.1"/>
    <property type="molecule type" value="Genomic_DNA"/>
</dbReference>
<evidence type="ECO:0000256" key="2">
    <source>
        <dbReference type="ARBA" id="ARBA00022801"/>
    </source>
</evidence>
<dbReference type="eggNOG" id="COG4677">
    <property type="taxonomic scope" value="Bacteria"/>
</dbReference>
<dbReference type="GO" id="GO:0042545">
    <property type="term" value="P:cell wall modification"/>
    <property type="evidence" value="ECO:0007669"/>
    <property type="project" value="InterPro"/>
</dbReference>
<accession>Q01NV1</accession>
<dbReference type="OrthoDB" id="9804686at2"/>
<dbReference type="Gene3D" id="2.160.20.10">
    <property type="entry name" value="Single-stranded right-handed beta-helix, Pectin lyase-like"/>
    <property type="match status" value="1"/>
</dbReference>
<evidence type="ECO:0000313" key="6">
    <source>
        <dbReference type="EMBL" id="ABJ88669.1"/>
    </source>
</evidence>
<proteinExistence type="inferred from homology"/>
<comment type="similarity">
    <text evidence="1">Belongs to the pectinesterase family.</text>
</comment>
<dbReference type="EC" id="3.1.1.11" evidence="6"/>
<dbReference type="FunCoup" id="Q01NV1">
    <property type="interactions" value="145"/>
</dbReference>
<dbReference type="InterPro" id="IPR011050">
    <property type="entry name" value="Pectin_lyase_fold/virulence"/>
</dbReference>
<dbReference type="InParanoid" id="Q01NV1"/>
<evidence type="ECO:0000256" key="3">
    <source>
        <dbReference type="ARBA" id="ARBA00023085"/>
    </source>
</evidence>
<keyword evidence="4" id="KW-0732">Signal</keyword>
<dbReference type="GO" id="GO:0009279">
    <property type="term" value="C:cell outer membrane"/>
    <property type="evidence" value="ECO:0007669"/>
    <property type="project" value="TreeGrafter"/>
</dbReference>
<evidence type="ECO:0000259" key="5">
    <source>
        <dbReference type="Pfam" id="PF01095"/>
    </source>
</evidence>
<dbReference type="PANTHER" id="PTHR31321:SF57">
    <property type="entry name" value="PECTINESTERASE 53-RELATED"/>
    <property type="match status" value="1"/>
</dbReference>
<keyword evidence="3" id="KW-0063">Aspartyl esterase</keyword>